<evidence type="ECO:0000256" key="6">
    <source>
        <dbReference type="ARBA" id="ARBA00022840"/>
    </source>
</evidence>
<dbReference type="Pfam" id="PF00069">
    <property type="entry name" value="Pkinase"/>
    <property type="match status" value="1"/>
</dbReference>
<evidence type="ECO:0000313" key="13">
    <source>
        <dbReference type="EMBL" id="CAD8153166.1"/>
    </source>
</evidence>
<dbReference type="GO" id="GO:0005829">
    <property type="term" value="C:cytosol"/>
    <property type="evidence" value="ECO:0007669"/>
    <property type="project" value="TreeGrafter"/>
</dbReference>
<evidence type="ECO:0000256" key="2">
    <source>
        <dbReference type="ARBA" id="ARBA00022527"/>
    </source>
</evidence>
<dbReference type="FunFam" id="1.10.510.10:FF:000459">
    <property type="entry name" value="Casein kinase II subunit alpha"/>
    <property type="match status" value="1"/>
</dbReference>
<comment type="catalytic activity">
    <reaction evidence="7">
        <text>L-threonyl-[protein] + ATP = O-phospho-L-threonyl-[protein] + ADP + H(+)</text>
        <dbReference type="Rhea" id="RHEA:46608"/>
        <dbReference type="Rhea" id="RHEA-COMP:11060"/>
        <dbReference type="Rhea" id="RHEA-COMP:11605"/>
        <dbReference type="ChEBI" id="CHEBI:15378"/>
        <dbReference type="ChEBI" id="CHEBI:30013"/>
        <dbReference type="ChEBI" id="CHEBI:30616"/>
        <dbReference type="ChEBI" id="CHEBI:61977"/>
        <dbReference type="ChEBI" id="CHEBI:456216"/>
        <dbReference type="EC" id="2.7.11.1"/>
    </reaction>
</comment>
<dbReference type="PROSITE" id="PS50011">
    <property type="entry name" value="PROTEIN_KINASE_DOM"/>
    <property type="match status" value="1"/>
</dbReference>
<keyword evidence="4 9" id="KW-0547">Nucleotide-binding</keyword>
<feature type="signal peptide" evidence="11">
    <location>
        <begin position="1"/>
        <end position="18"/>
    </location>
</feature>
<proteinExistence type="inferred from homology"/>
<dbReference type="GO" id="GO:0005956">
    <property type="term" value="C:protein kinase CK2 complex"/>
    <property type="evidence" value="ECO:0007669"/>
    <property type="project" value="TreeGrafter"/>
</dbReference>
<dbReference type="PROSITE" id="PS00107">
    <property type="entry name" value="PROTEIN_KINASE_ATP"/>
    <property type="match status" value="1"/>
</dbReference>
<evidence type="ECO:0000256" key="9">
    <source>
        <dbReference type="PROSITE-ProRule" id="PRU10141"/>
    </source>
</evidence>
<dbReference type="InterPro" id="IPR045216">
    <property type="entry name" value="CK2_alpha"/>
</dbReference>
<reference evidence="13" key="1">
    <citation type="submission" date="2021-01" db="EMBL/GenBank/DDBJ databases">
        <authorList>
            <consortium name="Genoscope - CEA"/>
            <person name="William W."/>
        </authorList>
    </citation>
    <scope>NUCLEOTIDE SEQUENCE</scope>
</reference>
<dbReference type="InterPro" id="IPR017441">
    <property type="entry name" value="Protein_kinase_ATP_BS"/>
</dbReference>
<evidence type="ECO:0000256" key="5">
    <source>
        <dbReference type="ARBA" id="ARBA00022777"/>
    </source>
</evidence>
<dbReference type="GO" id="GO:0006357">
    <property type="term" value="P:regulation of transcription by RNA polymerase II"/>
    <property type="evidence" value="ECO:0007669"/>
    <property type="project" value="UniProtKB-ARBA"/>
</dbReference>
<dbReference type="GO" id="GO:0005524">
    <property type="term" value="F:ATP binding"/>
    <property type="evidence" value="ECO:0007669"/>
    <property type="project" value="UniProtKB-UniRule"/>
</dbReference>
<dbReference type="PANTHER" id="PTHR24054">
    <property type="entry name" value="CASEIN KINASE II SUBUNIT ALPHA"/>
    <property type="match status" value="1"/>
</dbReference>
<dbReference type="OMA" id="KNKRWAT"/>
<evidence type="ECO:0000256" key="1">
    <source>
        <dbReference type="ARBA" id="ARBA00012513"/>
    </source>
</evidence>
<dbReference type="GO" id="GO:0051726">
    <property type="term" value="P:regulation of cell cycle"/>
    <property type="evidence" value="ECO:0007669"/>
    <property type="project" value="TreeGrafter"/>
</dbReference>
<dbReference type="OrthoDB" id="10291940at2759"/>
<sequence length="356" mass="42116">MMLFFLLIPLQIFAFTYQQQQQLNSDEVNQILDYNSGNIFDYELKKVIGKGAFSKVYLAYRIEDQEPVVLKHIKDTKESDINQEISILQALLGLPNIVQMIDAIKGHQDEQADYYQQLVNKEIQSIDDKQESLYNDSLETTIIFAYQNTTRSLYNILKKRRYTLKQVKKYFKQIFSALDKAQELHIMHRDIKAENVLVDKNDNIILIDWGLSQFYDKQKSLSVRMGTRYYKAPELLLKYKKYDYSIDVWAVGCMLADFIFKTDPLFKGKDLKDQLRQIILKLGTKDLYGYLKKYHIRLGLQDIPQVEERIDFNKLVNKKNKRWATKEGIDLLEKIFVYDHKLRINARQALEHAFFS</sequence>
<dbReference type="SMART" id="SM00220">
    <property type="entry name" value="S_TKc"/>
    <property type="match status" value="1"/>
</dbReference>
<evidence type="ECO:0000313" key="14">
    <source>
        <dbReference type="Proteomes" id="UP000683925"/>
    </source>
</evidence>
<dbReference type="InterPro" id="IPR000719">
    <property type="entry name" value="Prot_kinase_dom"/>
</dbReference>
<dbReference type="EC" id="2.7.11.1" evidence="1"/>
<evidence type="ECO:0000256" key="3">
    <source>
        <dbReference type="ARBA" id="ARBA00022679"/>
    </source>
</evidence>
<dbReference type="FunFam" id="3.30.200.20:FF:000088">
    <property type="entry name" value="Casein kinase II subunit alpha"/>
    <property type="match status" value="1"/>
</dbReference>
<comment type="caution">
    <text evidence="13">The sequence shown here is derived from an EMBL/GenBank/DDBJ whole genome shotgun (WGS) entry which is preliminary data.</text>
</comment>
<dbReference type="AlphaFoldDB" id="A0A8S1TQ69"/>
<accession>A0A8S1TQ69</accession>
<organism evidence="13 14">
    <name type="scientific">Paramecium octaurelia</name>
    <dbReference type="NCBI Taxonomy" id="43137"/>
    <lineage>
        <taxon>Eukaryota</taxon>
        <taxon>Sar</taxon>
        <taxon>Alveolata</taxon>
        <taxon>Ciliophora</taxon>
        <taxon>Intramacronucleata</taxon>
        <taxon>Oligohymenophorea</taxon>
        <taxon>Peniculida</taxon>
        <taxon>Parameciidae</taxon>
        <taxon>Paramecium</taxon>
    </lineage>
</organism>
<keyword evidence="2 10" id="KW-0723">Serine/threonine-protein kinase</keyword>
<comment type="similarity">
    <text evidence="10">Belongs to the protein kinase superfamily.</text>
</comment>
<evidence type="ECO:0000259" key="12">
    <source>
        <dbReference type="PROSITE" id="PS50011"/>
    </source>
</evidence>
<gene>
    <name evidence="13" type="ORF">POCTA_138.1.T0270247</name>
</gene>
<keyword evidence="6 9" id="KW-0067">ATP-binding</keyword>
<evidence type="ECO:0000256" key="11">
    <source>
        <dbReference type="SAM" id="SignalP"/>
    </source>
</evidence>
<dbReference type="PANTHER" id="PTHR24054:SF0">
    <property type="entry name" value="CASEIN KINASE II SUBUNIT ALPHA"/>
    <property type="match status" value="1"/>
</dbReference>
<protein>
    <recommendedName>
        <fullName evidence="1">non-specific serine/threonine protein kinase</fullName>
        <ecNumber evidence="1">2.7.11.1</ecNumber>
    </recommendedName>
</protein>
<evidence type="ECO:0000256" key="7">
    <source>
        <dbReference type="ARBA" id="ARBA00047899"/>
    </source>
</evidence>
<dbReference type="InterPro" id="IPR008271">
    <property type="entry name" value="Ser/Thr_kinase_AS"/>
</dbReference>
<feature type="domain" description="Protein kinase" evidence="12">
    <location>
        <begin position="42"/>
        <end position="355"/>
    </location>
</feature>
<name>A0A8S1TQ69_PAROT</name>
<dbReference type="Proteomes" id="UP000683925">
    <property type="component" value="Unassembled WGS sequence"/>
</dbReference>
<feature type="chain" id="PRO_5035919409" description="non-specific serine/threonine protein kinase" evidence="11">
    <location>
        <begin position="19"/>
        <end position="356"/>
    </location>
</feature>
<keyword evidence="14" id="KW-1185">Reference proteome</keyword>
<evidence type="ECO:0000256" key="8">
    <source>
        <dbReference type="ARBA" id="ARBA00048679"/>
    </source>
</evidence>
<keyword evidence="3" id="KW-0808">Transferase</keyword>
<dbReference type="EMBL" id="CAJJDP010000027">
    <property type="protein sequence ID" value="CAD8153166.1"/>
    <property type="molecule type" value="Genomic_DNA"/>
</dbReference>
<evidence type="ECO:0000256" key="4">
    <source>
        <dbReference type="ARBA" id="ARBA00022741"/>
    </source>
</evidence>
<keyword evidence="5" id="KW-0418">Kinase</keyword>
<dbReference type="GO" id="GO:0004674">
    <property type="term" value="F:protein serine/threonine kinase activity"/>
    <property type="evidence" value="ECO:0007669"/>
    <property type="project" value="UniProtKB-KW"/>
</dbReference>
<dbReference type="GO" id="GO:0031981">
    <property type="term" value="C:nuclear lumen"/>
    <property type="evidence" value="ECO:0007669"/>
    <property type="project" value="UniProtKB-ARBA"/>
</dbReference>
<dbReference type="PROSITE" id="PS00108">
    <property type="entry name" value="PROTEIN_KINASE_ST"/>
    <property type="match status" value="1"/>
</dbReference>
<evidence type="ECO:0000256" key="10">
    <source>
        <dbReference type="RuleBase" id="RU000304"/>
    </source>
</evidence>
<feature type="binding site" evidence="9">
    <location>
        <position position="71"/>
    </location>
    <ligand>
        <name>ATP</name>
        <dbReference type="ChEBI" id="CHEBI:30616"/>
    </ligand>
</feature>
<comment type="catalytic activity">
    <reaction evidence="8">
        <text>L-seryl-[protein] + ATP = O-phospho-L-seryl-[protein] + ADP + H(+)</text>
        <dbReference type="Rhea" id="RHEA:17989"/>
        <dbReference type="Rhea" id="RHEA-COMP:9863"/>
        <dbReference type="Rhea" id="RHEA-COMP:11604"/>
        <dbReference type="ChEBI" id="CHEBI:15378"/>
        <dbReference type="ChEBI" id="CHEBI:29999"/>
        <dbReference type="ChEBI" id="CHEBI:30616"/>
        <dbReference type="ChEBI" id="CHEBI:83421"/>
        <dbReference type="ChEBI" id="CHEBI:456216"/>
        <dbReference type="EC" id="2.7.11.1"/>
    </reaction>
</comment>
<keyword evidence="11" id="KW-0732">Signal</keyword>